<organism evidence="2 3">
    <name type="scientific">Tistrella mobilis</name>
    <dbReference type="NCBI Taxonomy" id="171437"/>
    <lineage>
        <taxon>Bacteria</taxon>
        <taxon>Pseudomonadati</taxon>
        <taxon>Pseudomonadota</taxon>
        <taxon>Alphaproteobacteria</taxon>
        <taxon>Geminicoccales</taxon>
        <taxon>Geminicoccaceae</taxon>
        <taxon>Tistrella</taxon>
    </lineage>
</organism>
<evidence type="ECO:0008006" key="4">
    <source>
        <dbReference type="Google" id="ProtNLM"/>
    </source>
</evidence>
<evidence type="ECO:0000256" key="1">
    <source>
        <dbReference type="SAM" id="MobiDB-lite"/>
    </source>
</evidence>
<comment type="caution">
    <text evidence="2">The sequence shown here is derived from an EMBL/GenBank/DDBJ whole genome shotgun (WGS) entry which is preliminary data.</text>
</comment>
<dbReference type="GO" id="GO:0044781">
    <property type="term" value="P:bacterial-type flagellum organization"/>
    <property type="evidence" value="ECO:0007669"/>
    <property type="project" value="InterPro"/>
</dbReference>
<dbReference type="EMBL" id="DMAI01000294">
    <property type="protein sequence ID" value="HAE49300.1"/>
    <property type="molecule type" value="Genomic_DNA"/>
</dbReference>
<evidence type="ECO:0000313" key="2">
    <source>
        <dbReference type="EMBL" id="HAE49300.1"/>
    </source>
</evidence>
<accession>A0A3B9ING0</accession>
<feature type="region of interest" description="Disordered" evidence="1">
    <location>
        <begin position="45"/>
        <end position="86"/>
    </location>
</feature>
<gene>
    <name evidence="2" type="ORF">DCK97_17930</name>
</gene>
<dbReference type="InterPro" id="IPR019704">
    <property type="entry name" value="Flagellar_assmbl_FliX_class2"/>
</dbReference>
<sequence>MGQMAGGGHGRICSGSGGFASAVQMREPCQDRSLCRVVVFMVRPGQGGQKRPQGSRQALHGARQKLPGSRCNSGPPDGRLPPGLGTRHMHADIQMWVPVVINVVCSPRSPVGPLQAVEADEAMKVTGVGTGAPASKSRRTQGRSGSSDDFASRVDDGGETRSTAAPAKAGPLTAMDALLALQGVPGRGEDADRDAAERGGQMLDLLDDIRLGLLDGRVPKAALGQLRSLVDAERGKVSDPRLAEVLAEIDVRAAVELAKLDRIG</sequence>
<dbReference type="Pfam" id="PF10768">
    <property type="entry name" value="FliX"/>
    <property type="match status" value="1"/>
</dbReference>
<dbReference type="AlphaFoldDB" id="A0A3B9ING0"/>
<feature type="compositionally biased region" description="Basic and acidic residues" evidence="1">
    <location>
        <begin position="150"/>
        <end position="159"/>
    </location>
</feature>
<dbReference type="Proteomes" id="UP000257706">
    <property type="component" value="Unassembled WGS sequence"/>
</dbReference>
<evidence type="ECO:0000313" key="3">
    <source>
        <dbReference type="Proteomes" id="UP000257706"/>
    </source>
</evidence>
<feature type="region of interest" description="Disordered" evidence="1">
    <location>
        <begin position="128"/>
        <end position="169"/>
    </location>
</feature>
<feature type="compositionally biased region" description="Low complexity" evidence="1">
    <location>
        <begin position="74"/>
        <end position="85"/>
    </location>
</feature>
<reference evidence="2 3" key="1">
    <citation type="journal article" date="2018" name="Nat. Biotechnol.">
        <title>A standardized bacterial taxonomy based on genome phylogeny substantially revises the tree of life.</title>
        <authorList>
            <person name="Parks D.H."/>
            <person name="Chuvochina M."/>
            <person name="Waite D.W."/>
            <person name="Rinke C."/>
            <person name="Skarshewski A."/>
            <person name="Chaumeil P.A."/>
            <person name="Hugenholtz P."/>
        </authorList>
    </citation>
    <scope>NUCLEOTIDE SEQUENCE [LARGE SCALE GENOMIC DNA]</scope>
    <source>
        <strain evidence="2">UBA8739</strain>
    </source>
</reference>
<proteinExistence type="predicted"/>
<name>A0A3B9ING0_9PROT</name>
<protein>
    <recommendedName>
        <fullName evidence="4">Flagellar assembly protein FliX</fullName>
    </recommendedName>
</protein>